<dbReference type="CDD" id="cd00130">
    <property type="entry name" value="PAS"/>
    <property type="match status" value="1"/>
</dbReference>
<comment type="caution">
    <text evidence="5">The sequence shown here is derived from an EMBL/GenBank/DDBJ whole genome shotgun (WGS) entry which is preliminary data.</text>
</comment>
<dbReference type="Proteomes" id="UP000249542">
    <property type="component" value="Unassembled WGS sequence"/>
</dbReference>
<keyword evidence="1" id="KW-0805">Transcription regulation</keyword>
<dbReference type="SUPFAM" id="SSF46689">
    <property type="entry name" value="Homeodomain-like"/>
    <property type="match status" value="1"/>
</dbReference>
<keyword evidence="2 5" id="KW-0238">DNA-binding</keyword>
<dbReference type="PANTHER" id="PTHR47893">
    <property type="entry name" value="REGULATORY PROTEIN PCHR"/>
    <property type="match status" value="1"/>
</dbReference>
<dbReference type="InterPro" id="IPR053142">
    <property type="entry name" value="PchR_regulatory_protein"/>
</dbReference>
<dbReference type="AlphaFoldDB" id="A0A2W7ITD0"/>
<dbReference type="Gene3D" id="1.10.10.60">
    <property type="entry name" value="Homeodomain-like"/>
    <property type="match status" value="1"/>
</dbReference>
<accession>A0A2W7ITD0</accession>
<reference evidence="5 6" key="1">
    <citation type="submission" date="2018-06" db="EMBL/GenBank/DDBJ databases">
        <title>Genomic Encyclopedia of Archaeal and Bacterial Type Strains, Phase II (KMG-II): from individual species to whole genera.</title>
        <authorList>
            <person name="Goeker M."/>
        </authorList>
    </citation>
    <scope>NUCLEOTIDE SEQUENCE [LARGE SCALE GENOMIC DNA]</scope>
    <source>
        <strain evidence="5 6">DSM 15361</strain>
    </source>
</reference>
<dbReference type="SMART" id="SM00342">
    <property type="entry name" value="HTH_ARAC"/>
    <property type="match status" value="1"/>
</dbReference>
<evidence type="ECO:0000313" key="6">
    <source>
        <dbReference type="Proteomes" id="UP000249542"/>
    </source>
</evidence>
<evidence type="ECO:0000256" key="2">
    <source>
        <dbReference type="ARBA" id="ARBA00023125"/>
    </source>
</evidence>
<dbReference type="RefSeq" id="WP_111540369.1">
    <property type="nucleotide sequence ID" value="NZ_QKYV01000002.1"/>
</dbReference>
<dbReference type="InterPro" id="IPR018062">
    <property type="entry name" value="HTH_AraC-typ_CS"/>
</dbReference>
<sequence length="304" mass="35308">MDPLKREQRLEQLRTMIHELANGNFSHRIPLGNQSDDIESFGLMLNLLAEELGSFFVHPGSFGERDIEDPYSLILYTDLNITAVNSVFLKLLNHPKETTIGQPIKQFLHSSSFHNLKKQFKNPYKRKKKPLVVKLLITLTPHYSLPIDCWGYCHILQTSETSLYFIRGLPIVIHSPQSVHTTSTAHPSFRSDTVLQYQADIQKIRAVHQYILEHLHESLPNTLALSRLFHINENKLKKGFKELYQITIFKLHLEKRLDQAMVMIKNTPTSLKVVAHSLGFKSFPHFSKVFKDKFEYPPSHFRNR</sequence>
<dbReference type="InterPro" id="IPR000014">
    <property type="entry name" value="PAS"/>
</dbReference>
<protein>
    <submittedName>
        <fullName evidence="5">AraC-like DNA-binding protein</fullName>
    </submittedName>
</protein>
<gene>
    <name evidence="5" type="ORF">LX95_01044</name>
</gene>
<proteinExistence type="predicted"/>
<evidence type="ECO:0000259" key="4">
    <source>
        <dbReference type="PROSITE" id="PS01124"/>
    </source>
</evidence>
<dbReference type="Pfam" id="PF12833">
    <property type="entry name" value="HTH_18"/>
    <property type="match status" value="1"/>
</dbReference>
<dbReference type="PROSITE" id="PS01124">
    <property type="entry name" value="HTH_ARAC_FAMILY_2"/>
    <property type="match status" value="1"/>
</dbReference>
<evidence type="ECO:0000256" key="1">
    <source>
        <dbReference type="ARBA" id="ARBA00023015"/>
    </source>
</evidence>
<keyword evidence="3" id="KW-0804">Transcription</keyword>
<dbReference type="PANTHER" id="PTHR47893:SF1">
    <property type="entry name" value="REGULATORY PROTEIN PCHR"/>
    <property type="match status" value="1"/>
</dbReference>
<dbReference type="EMBL" id="QKYV01000002">
    <property type="protein sequence ID" value="PZW42727.1"/>
    <property type="molecule type" value="Genomic_DNA"/>
</dbReference>
<dbReference type="InterPro" id="IPR009057">
    <property type="entry name" value="Homeodomain-like_sf"/>
</dbReference>
<keyword evidence="6" id="KW-1185">Reference proteome</keyword>
<dbReference type="PROSITE" id="PS00041">
    <property type="entry name" value="HTH_ARAC_FAMILY_1"/>
    <property type="match status" value="1"/>
</dbReference>
<evidence type="ECO:0000313" key="5">
    <source>
        <dbReference type="EMBL" id="PZW42727.1"/>
    </source>
</evidence>
<evidence type="ECO:0000256" key="3">
    <source>
        <dbReference type="ARBA" id="ARBA00023163"/>
    </source>
</evidence>
<organism evidence="5 6">
    <name type="scientific">Mesonia algae</name>
    <dbReference type="NCBI Taxonomy" id="213248"/>
    <lineage>
        <taxon>Bacteria</taxon>
        <taxon>Pseudomonadati</taxon>
        <taxon>Bacteroidota</taxon>
        <taxon>Flavobacteriia</taxon>
        <taxon>Flavobacteriales</taxon>
        <taxon>Flavobacteriaceae</taxon>
        <taxon>Mesonia</taxon>
    </lineage>
</organism>
<dbReference type="GO" id="GO:0003700">
    <property type="term" value="F:DNA-binding transcription factor activity"/>
    <property type="evidence" value="ECO:0007669"/>
    <property type="project" value="InterPro"/>
</dbReference>
<dbReference type="InterPro" id="IPR018060">
    <property type="entry name" value="HTH_AraC"/>
</dbReference>
<feature type="domain" description="HTH araC/xylS-type" evidence="4">
    <location>
        <begin position="205"/>
        <end position="304"/>
    </location>
</feature>
<name>A0A2W7ITD0_9FLAO</name>
<dbReference type="GO" id="GO:0043565">
    <property type="term" value="F:sequence-specific DNA binding"/>
    <property type="evidence" value="ECO:0007669"/>
    <property type="project" value="InterPro"/>
</dbReference>